<feature type="signal peptide" evidence="1">
    <location>
        <begin position="1"/>
        <end position="20"/>
    </location>
</feature>
<proteinExistence type="predicted"/>
<protein>
    <submittedName>
        <fullName evidence="2">Uncharacterized protein</fullName>
    </submittedName>
</protein>
<reference evidence="2 3" key="1">
    <citation type="submission" date="2016-03" db="EMBL/GenBank/DDBJ databases">
        <title>Complete genome sequence of Pedobacter cryoconitis PAMC 27485.</title>
        <authorList>
            <person name="Lee J."/>
            <person name="Kim O.-S."/>
        </authorList>
    </citation>
    <scope>NUCLEOTIDE SEQUENCE [LARGE SCALE GENOMIC DNA]</scope>
    <source>
        <strain evidence="2 3">PAMC 27485</strain>
    </source>
</reference>
<name>A0A127VKH4_9SPHI</name>
<dbReference type="Proteomes" id="UP000071561">
    <property type="component" value="Chromosome"/>
</dbReference>
<sequence precursor="true">MKKLALLSLVLIAGTFTAFAVKANQSKLAAFCHCEPDIKCNSTGAWGIKTQICP</sequence>
<keyword evidence="1" id="KW-0732">Signal</keyword>
<accession>A0A127VKH4</accession>
<keyword evidence="3" id="KW-1185">Reference proteome</keyword>
<dbReference type="PATRIC" id="fig|188932.3.peg.5056"/>
<evidence type="ECO:0000313" key="2">
    <source>
        <dbReference type="EMBL" id="AMQ01701.1"/>
    </source>
</evidence>
<evidence type="ECO:0000256" key="1">
    <source>
        <dbReference type="SAM" id="SignalP"/>
    </source>
</evidence>
<dbReference type="EMBL" id="CP014504">
    <property type="protein sequence ID" value="AMQ01701.1"/>
    <property type="molecule type" value="Genomic_DNA"/>
</dbReference>
<dbReference type="AlphaFoldDB" id="A0A127VKH4"/>
<dbReference type="OrthoDB" id="9885146at2"/>
<organism evidence="2 3">
    <name type="scientific">Pedobacter cryoconitis</name>
    <dbReference type="NCBI Taxonomy" id="188932"/>
    <lineage>
        <taxon>Bacteria</taxon>
        <taxon>Pseudomonadati</taxon>
        <taxon>Bacteroidota</taxon>
        <taxon>Sphingobacteriia</taxon>
        <taxon>Sphingobacteriales</taxon>
        <taxon>Sphingobacteriaceae</taxon>
        <taxon>Pedobacter</taxon>
    </lineage>
</organism>
<evidence type="ECO:0000313" key="3">
    <source>
        <dbReference type="Proteomes" id="UP000071561"/>
    </source>
</evidence>
<gene>
    <name evidence="2" type="ORF">AY601_4880</name>
</gene>
<dbReference type="RefSeq" id="WP_157288087.1">
    <property type="nucleotide sequence ID" value="NZ_CP014504.1"/>
</dbReference>
<dbReference type="KEGG" id="pcm:AY601_4880"/>
<feature type="chain" id="PRO_5007280777" evidence="1">
    <location>
        <begin position="21"/>
        <end position="54"/>
    </location>
</feature>